<organism evidence="1 2">
    <name type="scientific">Paramaledivibacter caminithermalis (strain DSM 15212 / CIP 107654 / DViRD3)</name>
    <name type="common">Clostridium caminithermale</name>
    <dbReference type="NCBI Taxonomy" id="1121301"/>
    <lineage>
        <taxon>Bacteria</taxon>
        <taxon>Bacillati</taxon>
        <taxon>Bacillota</taxon>
        <taxon>Clostridia</taxon>
        <taxon>Peptostreptococcales</taxon>
        <taxon>Caminicellaceae</taxon>
        <taxon>Paramaledivibacter</taxon>
    </lineage>
</organism>
<dbReference type="STRING" id="1121301.SAMN02745912_02320"/>
<dbReference type="AlphaFoldDB" id="A0A1M6PVV6"/>
<gene>
    <name evidence="1" type="ORF">SAMN02745912_02320</name>
</gene>
<dbReference type="Proteomes" id="UP000184465">
    <property type="component" value="Unassembled WGS sequence"/>
</dbReference>
<evidence type="ECO:0000313" key="2">
    <source>
        <dbReference type="Proteomes" id="UP000184465"/>
    </source>
</evidence>
<sequence>MVEIFLILLGFGCIIYKVTIDIPKDIKSCNEKLDTVKLQLKEISMKIDKISEKL</sequence>
<keyword evidence="2" id="KW-1185">Reference proteome</keyword>
<accession>A0A1M6PVV6</accession>
<dbReference type="EMBL" id="FRAG01000027">
    <property type="protein sequence ID" value="SHK12095.1"/>
    <property type="molecule type" value="Genomic_DNA"/>
</dbReference>
<evidence type="ECO:0000313" key="1">
    <source>
        <dbReference type="EMBL" id="SHK12095.1"/>
    </source>
</evidence>
<reference evidence="1 2" key="1">
    <citation type="submission" date="2016-11" db="EMBL/GenBank/DDBJ databases">
        <authorList>
            <person name="Jaros S."/>
            <person name="Januszkiewicz K."/>
            <person name="Wedrychowicz H."/>
        </authorList>
    </citation>
    <scope>NUCLEOTIDE SEQUENCE [LARGE SCALE GENOMIC DNA]</scope>
    <source>
        <strain evidence="1 2">DSM 15212</strain>
    </source>
</reference>
<protein>
    <submittedName>
        <fullName evidence="1">Uncharacterized protein</fullName>
    </submittedName>
</protein>
<name>A0A1M6PVV6_PARC5</name>
<dbReference type="RefSeq" id="WP_165613077.1">
    <property type="nucleotide sequence ID" value="NZ_FRAG01000027.1"/>
</dbReference>
<proteinExistence type="predicted"/>